<dbReference type="PANTHER" id="PTHR30146">
    <property type="entry name" value="LACI-RELATED TRANSCRIPTIONAL REPRESSOR"/>
    <property type="match status" value="1"/>
</dbReference>
<evidence type="ECO:0000256" key="1">
    <source>
        <dbReference type="ARBA" id="ARBA00023015"/>
    </source>
</evidence>
<dbReference type="GO" id="GO:0003700">
    <property type="term" value="F:DNA-binding transcription factor activity"/>
    <property type="evidence" value="ECO:0007669"/>
    <property type="project" value="TreeGrafter"/>
</dbReference>
<dbReference type="PANTHER" id="PTHR30146:SF109">
    <property type="entry name" value="HTH-TYPE TRANSCRIPTIONAL REGULATOR GALS"/>
    <property type="match status" value="1"/>
</dbReference>
<proteinExistence type="predicted"/>
<dbReference type="AlphaFoldDB" id="A0A9D1LQX8"/>
<name>A0A9D1LQX8_9FIRM</name>
<evidence type="ECO:0000313" key="6">
    <source>
        <dbReference type="Proteomes" id="UP000824123"/>
    </source>
</evidence>
<dbReference type="Gene3D" id="1.10.260.40">
    <property type="entry name" value="lambda repressor-like DNA-binding domains"/>
    <property type="match status" value="1"/>
</dbReference>
<dbReference type="Pfam" id="PF13407">
    <property type="entry name" value="Peripla_BP_4"/>
    <property type="match status" value="1"/>
</dbReference>
<dbReference type="EMBL" id="DVNK01000027">
    <property type="protein sequence ID" value="HIU46361.1"/>
    <property type="molecule type" value="Genomic_DNA"/>
</dbReference>
<dbReference type="SUPFAM" id="SSF53822">
    <property type="entry name" value="Periplasmic binding protein-like I"/>
    <property type="match status" value="1"/>
</dbReference>
<dbReference type="SMART" id="SM00354">
    <property type="entry name" value="HTH_LACI"/>
    <property type="match status" value="1"/>
</dbReference>
<reference evidence="5" key="1">
    <citation type="submission" date="2020-10" db="EMBL/GenBank/DDBJ databases">
        <authorList>
            <person name="Gilroy R."/>
        </authorList>
    </citation>
    <scope>NUCLEOTIDE SEQUENCE</scope>
    <source>
        <strain evidence="5">ChiSxjej2B14-8506</strain>
    </source>
</reference>
<evidence type="ECO:0000313" key="5">
    <source>
        <dbReference type="EMBL" id="HIU46361.1"/>
    </source>
</evidence>
<dbReference type="InterPro" id="IPR010982">
    <property type="entry name" value="Lambda_DNA-bd_dom_sf"/>
</dbReference>
<evidence type="ECO:0000256" key="3">
    <source>
        <dbReference type="ARBA" id="ARBA00023163"/>
    </source>
</evidence>
<protein>
    <submittedName>
        <fullName evidence="5">LacI family DNA-binding transcriptional regulator</fullName>
    </submittedName>
</protein>
<dbReference type="Pfam" id="PF00356">
    <property type="entry name" value="LacI"/>
    <property type="match status" value="1"/>
</dbReference>
<gene>
    <name evidence="5" type="ORF">IAC59_03775</name>
</gene>
<dbReference type="SUPFAM" id="SSF47413">
    <property type="entry name" value="lambda repressor-like DNA-binding domains"/>
    <property type="match status" value="1"/>
</dbReference>
<dbReference type="GO" id="GO:0000976">
    <property type="term" value="F:transcription cis-regulatory region binding"/>
    <property type="evidence" value="ECO:0007669"/>
    <property type="project" value="TreeGrafter"/>
</dbReference>
<dbReference type="Gene3D" id="3.40.50.2300">
    <property type="match status" value="2"/>
</dbReference>
<comment type="caution">
    <text evidence="5">The sequence shown here is derived from an EMBL/GenBank/DDBJ whole genome shotgun (WGS) entry which is preliminary data.</text>
</comment>
<dbReference type="CDD" id="cd01392">
    <property type="entry name" value="HTH_LacI"/>
    <property type="match status" value="1"/>
</dbReference>
<dbReference type="Proteomes" id="UP000824123">
    <property type="component" value="Unassembled WGS sequence"/>
</dbReference>
<keyword evidence="1" id="KW-0805">Transcription regulation</keyword>
<organism evidence="5 6">
    <name type="scientific">Candidatus Fimadaptatus faecigallinarum</name>
    <dbReference type="NCBI Taxonomy" id="2840814"/>
    <lineage>
        <taxon>Bacteria</taxon>
        <taxon>Bacillati</taxon>
        <taxon>Bacillota</taxon>
        <taxon>Clostridia</taxon>
        <taxon>Eubacteriales</taxon>
        <taxon>Candidatus Fimadaptatus</taxon>
    </lineage>
</organism>
<reference evidence="5" key="2">
    <citation type="journal article" date="2021" name="PeerJ">
        <title>Extensive microbial diversity within the chicken gut microbiome revealed by metagenomics and culture.</title>
        <authorList>
            <person name="Gilroy R."/>
            <person name="Ravi A."/>
            <person name="Getino M."/>
            <person name="Pursley I."/>
            <person name="Horton D.L."/>
            <person name="Alikhan N.F."/>
            <person name="Baker D."/>
            <person name="Gharbi K."/>
            <person name="Hall N."/>
            <person name="Watson M."/>
            <person name="Adriaenssens E.M."/>
            <person name="Foster-Nyarko E."/>
            <person name="Jarju S."/>
            <person name="Secka A."/>
            <person name="Antonio M."/>
            <person name="Oren A."/>
            <person name="Chaudhuri R.R."/>
            <person name="La Ragione R."/>
            <person name="Hildebrand F."/>
            <person name="Pallen M.J."/>
        </authorList>
    </citation>
    <scope>NUCLEOTIDE SEQUENCE</scope>
    <source>
        <strain evidence="5">ChiSxjej2B14-8506</strain>
    </source>
</reference>
<evidence type="ECO:0000259" key="4">
    <source>
        <dbReference type="PROSITE" id="PS50932"/>
    </source>
</evidence>
<dbReference type="InterPro" id="IPR025997">
    <property type="entry name" value="SBP_2_dom"/>
</dbReference>
<sequence>MMEKHKVTSTQLAQRLGISRSTVSRALSGYPHVDEDVRQRVLKLADELNYRPNQAARSLAKGESLLVGVVLYSKPEGTGELSGYVNELLKGVQQAERRYHDYGLTVETVITDISRPDEQIEAVDALVKRGARAIAISPCVPEVVAPTIDRLMENGIQVLLINTDVPQSRRLCYIGSDYVQAGRISAELIGSRLRGRGRVAAIAFSDTGTMIPQKLTGFREELARYPDIEILGPYKFSRVGDHVYEDTLAMLQAERPDAVYMTYGQLDDVARAVYDSGLAGRTVLVGFDTSPSILSLLRKRVISAVITQGPAQQGNLCVQILYEYLARGVKPRSSVVHARLEIVTSQNSVYYRDDSLNVFTYNYQPG</sequence>
<accession>A0A9D1LQX8</accession>
<dbReference type="InterPro" id="IPR028082">
    <property type="entry name" value="Peripla_BP_I"/>
</dbReference>
<dbReference type="InterPro" id="IPR000843">
    <property type="entry name" value="HTH_LacI"/>
</dbReference>
<dbReference type="PROSITE" id="PS50932">
    <property type="entry name" value="HTH_LACI_2"/>
    <property type="match status" value="1"/>
</dbReference>
<keyword evidence="3" id="KW-0804">Transcription</keyword>
<feature type="domain" description="HTH lacI-type" evidence="4">
    <location>
        <begin position="7"/>
        <end position="61"/>
    </location>
</feature>
<evidence type="ECO:0000256" key="2">
    <source>
        <dbReference type="ARBA" id="ARBA00023125"/>
    </source>
</evidence>
<keyword evidence="2 5" id="KW-0238">DNA-binding</keyword>